<evidence type="ECO:0000256" key="2">
    <source>
        <dbReference type="ARBA" id="ARBA00008817"/>
    </source>
</evidence>
<dbReference type="InterPro" id="IPR036869">
    <property type="entry name" value="J_dom_sf"/>
</dbReference>
<evidence type="ECO:0000256" key="8">
    <source>
        <dbReference type="ARBA" id="ARBA00023136"/>
    </source>
</evidence>
<dbReference type="InterPro" id="IPR005341">
    <property type="entry name" value="Tim16"/>
</dbReference>
<feature type="signal peptide" evidence="9">
    <location>
        <begin position="1"/>
        <end position="29"/>
    </location>
</feature>
<gene>
    <name evidence="10" type="ORF">CHYS00102_LOCUS16104</name>
    <name evidence="11" type="ORF">CHYS00102_LOCUS16105</name>
</gene>
<sequence length="129" mass="14149">MVGPLGRIIAQGVLLGVSILSRALPAAYAQAIQNARKNGVQAAARTVKKGQMSVDEAADILNLQQKIGTVSKIDLEEVRGQFEKYHAANAVDKGGSFYLQSKVYRAKELLEEHAREKEKENEEKKNENA</sequence>
<protein>
    <recommendedName>
        <fullName evidence="12">Presequence translocated-associated motor subunit PAM16</fullName>
    </recommendedName>
</protein>
<evidence type="ECO:0000256" key="9">
    <source>
        <dbReference type="SAM" id="SignalP"/>
    </source>
</evidence>
<evidence type="ECO:0000256" key="4">
    <source>
        <dbReference type="ARBA" id="ARBA00022792"/>
    </source>
</evidence>
<keyword evidence="4" id="KW-0999">Mitochondrion inner membrane</keyword>
<keyword evidence="5" id="KW-0653">Protein transport</keyword>
<evidence type="ECO:0000256" key="3">
    <source>
        <dbReference type="ARBA" id="ARBA00022448"/>
    </source>
</evidence>
<reference evidence="10" key="1">
    <citation type="submission" date="2021-01" db="EMBL/GenBank/DDBJ databases">
        <authorList>
            <person name="Corre E."/>
            <person name="Pelletier E."/>
            <person name="Niang G."/>
            <person name="Scheremetjew M."/>
            <person name="Finn R."/>
            <person name="Kale V."/>
            <person name="Holt S."/>
            <person name="Cochrane G."/>
            <person name="Meng A."/>
            <person name="Brown T."/>
            <person name="Cohen L."/>
        </authorList>
    </citation>
    <scope>NUCLEOTIDE SEQUENCE</scope>
    <source>
        <strain evidence="10">308</strain>
    </source>
</reference>
<organism evidence="10">
    <name type="scientific">Corethron hystrix</name>
    <dbReference type="NCBI Taxonomy" id="216773"/>
    <lineage>
        <taxon>Eukaryota</taxon>
        <taxon>Sar</taxon>
        <taxon>Stramenopiles</taxon>
        <taxon>Ochrophyta</taxon>
        <taxon>Bacillariophyta</taxon>
        <taxon>Coscinodiscophyceae</taxon>
        <taxon>Corethrophycidae</taxon>
        <taxon>Corethrales</taxon>
        <taxon>Corethraceae</taxon>
        <taxon>Corethron</taxon>
    </lineage>
</organism>
<evidence type="ECO:0000313" key="11">
    <source>
        <dbReference type="EMBL" id="CAD8888905.1"/>
    </source>
</evidence>
<accession>A0A6U5HF93</accession>
<proteinExistence type="inferred from homology"/>
<comment type="similarity">
    <text evidence="2">Belongs to the TIM16/PAM16 family.</text>
</comment>
<feature type="chain" id="PRO_5036393939" description="Presequence translocated-associated motor subunit PAM16" evidence="9">
    <location>
        <begin position="30"/>
        <end position="129"/>
    </location>
</feature>
<keyword evidence="3" id="KW-0813">Transport</keyword>
<evidence type="ECO:0000256" key="7">
    <source>
        <dbReference type="ARBA" id="ARBA00023128"/>
    </source>
</evidence>
<dbReference type="FunFam" id="1.10.287.110:FF:000006">
    <property type="entry name" value="Import inner membrane translocase subunit TIM16"/>
    <property type="match status" value="1"/>
</dbReference>
<dbReference type="GO" id="GO:0030150">
    <property type="term" value="P:protein import into mitochondrial matrix"/>
    <property type="evidence" value="ECO:0007669"/>
    <property type="project" value="InterPro"/>
</dbReference>
<dbReference type="GO" id="GO:0005744">
    <property type="term" value="C:TIM23 mitochondrial import inner membrane translocase complex"/>
    <property type="evidence" value="ECO:0007669"/>
    <property type="project" value="InterPro"/>
</dbReference>
<evidence type="ECO:0000256" key="6">
    <source>
        <dbReference type="ARBA" id="ARBA00023010"/>
    </source>
</evidence>
<evidence type="ECO:0000256" key="5">
    <source>
        <dbReference type="ARBA" id="ARBA00022927"/>
    </source>
</evidence>
<keyword evidence="8" id="KW-0472">Membrane</keyword>
<keyword evidence="7" id="KW-0496">Mitochondrion</keyword>
<dbReference type="Gene3D" id="1.10.287.110">
    <property type="entry name" value="DnaJ domain"/>
    <property type="match status" value="1"/>
</dbReference>
<dbReference type="PANTHER" id="PTHR12388:SF0">
    <property type="entry name" value="MITOCHONDRIAL IMPORT INNER MEMBRANE TRANSLOCASE SUBUNIT TIM16"/>
    <property type="match status" value="1"/>
</dbReference>
<evidence type="ECO:0000256" key="1">
    <source>
        <dbReference type="ARBA" id="ARBA00004637"/>
    </source>
</evidence>
<name>A0A6U5HF93_9STRA</name>
<dbReference type="Pfam" id="PF03656">
    <property type="entry name" value="Pam16"/>
    <property type="match status" value="1"/>
</dbReference>
<dbReference type="EMBL" id="HBFR01022425">
    <property type="protein sequence ID" value="CAD8888905.1"/>
    <property type="molecule type" value="Transcribed_RNA"/>
</dbReference>
<comment type="subcellular location">
    <subcellularLocation>
        <location evidence="1">Mitochondrion inner membrane</location>
        <topology evidence="1">Peripheral membrane protein</topology>
    </subcellularLocation>
</comment>
<dbReference type="AlphaFoldDB" id="A0A6U5HF93"/>
<evidence type="ECO:0008006" key="12">
    <source>
        <dbReference type="Google" id="ProtNLM"/>
    </source>
</evidence>
<evidence type="ECO:0000313" key="10">
    <source>
        <dbReference type="EMBL" id="CAD8888904.1"/>
    </source>
</evidence>
<dbReference type="EMBL" id="HBFR01022424">
    <property type="protein sequence ID" value="CAD8888904.1"/>
    <property type="molecule type" value="Transcribed_RNA"/>
</dbReference>
<dbReference type="PANTHER" id="PTHR12388">
    <property type="entry name" value="MITOCHONDRIA ASSOCIATED GRANULOCYTE MACROPHAGE CSF SIGNALING MOLECULE"/>
    <property type="match status" value="1"/>
</dbReference>
<keyword evidence="9" id="KW-0732">Signal</keyword>
<keyword evidence="6" id="KW-0811">Translocation</keyword>